<dbReference type="CDD" id="cd06257">
    <property type="entry name" value="DnaJ"/>
    <property type="match status" value="1"/>
</dbReference>
<evidence type="ECO:0000313" key="4">
    <source>
        <dbReference type="Proteomes" id="UP001443914"/>
    </source>
</evidence>
<proteinExistence type="predicted"/>
<sequence length="296" mass="33434">MIIVHVGVGPTSTTVYGGRRWLKRQRSAGVVWVTAAVNNGHKKQNHYAVLGVPTSASSADIKKAFRLLARKWHPDVSKDTQAAEMFKNIHMAYQVLSDKATRIQYDRVLKSHDTDSIKRNIYRNFGTEDELEVYGWSEWQKMQREKRRKQYYRARENLYYTESDEQRKNNTPEEERGSFIEVLQSVFLSVFLMQTVGCQLSLIYTSLTAWIDGKLDAGYKLGYLIAWVLGGKGGVLLSVCLSFASWACGKNSSSIVTLVVVAMWVGSNLLSYAPLPQGALLALLYMSAKLQGDLKF</sequence>
<keyword evidence="4" id="KW-1185">Reference proteome</keyword>
<reference evidence="3" key="1">
    <citation type="submission" date="2024-03" db="EMBL/GenBank/DDBJ databases">
        <title>WGS assembly of Saponaria officinalis var. Norfolk2.</title>
        <authorList>
            <person name="Jenkins J."/>
            <person name="Shu S."/>
            <person name="Grimwood J."/>
            <person name="Barry K."/>
            <person name="Goodstein D."/>
            <person name="Schmutz J."/>
            <person name="Leebens-Mack J."/>
            <person name="Osbourn A."/>
        </authorList>
    </citation>
    <scope>NUCLEOTIDE SEQUENCE [LARGE SCALE GENOMIC DNA]</scope>
    <source>
        <strain evidence="3">JIC</strain>
    </source>
</reference>
<dbReference type="InterPro" id="IPR018253">
    <property type="entry name" value="DnaJ_domain_CS"/>
</dbReference>
<dbReference type="SMART" id="SM00271">
    <property type="entry name" value="DnaJ"/>
    <property type="match status" value="1"/>
</dbReference>
<feature type="transmembrane region" description="Helical" evidence="1">
    <location>
        <begin position="224"/>
        <end position="248"/>
    </location>
</feature>
<feature type="domain" description="J" evidence="2">
    <location>
        <begin position="45"/>
        <end position="109"/>
    </location>
</feature>
<accession>A0AAW1GLP8</accession>
<organism evidence="3 4">
    <name type="scientific">Saponaria officinalis</name>
    <name type="common">Common soapwort</name>
    <name type="synonym">Lychnis saponaria</name>
    <dbReference type="NCBI Taxonomy" id="3572"/>
    <lineage>
        <taxon>Eukaryota</taxon>
        <taxon>Viridiplantae</taxon>
        <taxon>Streptophyta</taxon>
        <taxon>Embryophyta</taxon>
        <taxon>Tracheophyta</taxon>
        <taxon>Spermatophyta</taxon>
        <taxon>Magnoliopsida</taxon>
        <taxon>eudicotyledons</taxon>
        <taxon>Gunneridae</taxon>
        <taxon>Pentapetalae</taxon>
        <taxon>Caryophyllales</taxon>
        <taxon>Caryophyllaceae</taxon>
        <taxon>Caryophylleae</taxon>
        <taxon>Saponaria</taxon>
    </lineage>
</organism>
<dbReference type="EMBL" id="JBDFQZ010000014">
    <property type="protein sequence ID" value="KAK9664656.1"/>
    <property type="molecule type" value="Genomic_DNA"/>
</dbReference>
<dbReference type="GO" id="GO:0051082">
    <property type="term" value="F:unfolded protein binding"/>
    <property type="evidence" value="ECO:0007669"/>
    <property type="project" value="TreeGrafter"/>
</dbReference>
<feature type="transmembrane region" description="Helical" evidence="1">
    <location>
        <begin position="186"/>
        <end position="204"/>
    </location>
</feature>
<evidence type="ECO:0000313" key="3">
    <source>
        <dbReference type="EMBL" id="KAK9664656.1"/>
    </source>
</evidence>
<dbReference type="AlphaFoldDB" id="A0AAW1GLP8"/>
<dbReference type="InterPro" id="IPR036869">
    <property type="entry name" value="J_dom_sf"/>
</dbReference>
<dbReference type="Proteomes" id="UP001443914">
    <property type="component" value="Unassembled WGS sequence"/>
</dbReference>
<protein>
    <recommendedName>
        <fullName evidence="2">J domain-containing protein</fullName>
    </recommendedName>
</protein>
<dbReference type="GO" id="GO:0042026">
    <property type="term" value="P:protein refolding"/>
    <property type="evidence" value="ECO:0007669"/>
    <property type="project" value="TreeGrafter"/>
</dbReference>
<dbReference type="PANTHER" id="PTHR43096:SF58">
    <property type="entry name" value="CHAPERONE DNAJ-DOMAIN SUPERFAMILY PROTEIN"/>
    <property type="match status" value="1"/>
</dbReference>
<dbReference type="Gene3D" id="1.10.287.110">
    <property type="entry name" value="DnaJ domain"/>
    <property type="match status" value="1"/>
</dbReference>
<keyword evidence="1" id="KW-0812">Transmembrane</keyword>
<name>A0AAW1GLP8_SAPOF</name>
<keyword evidence="1" id="KW-0472">Membrane</keyword>
<dbReference type="SUPFAM" id="SSF46565">
    <property type="entry name" value="Chaperone J-domain"/>
    <property type="match status" value="1"/>
</dbReference>
<dbReference type="GO" id="GO:0005737">
    <property type="term" value="C:cytoplasm"/>
    <property type="evidence" value="ECO:0007669"/>
    <property type="project" value="TreeGrafter"/>
</dbReference>
<dbReference type="Pfam" id="PF00226">
    <property type="entry name" value="DnaJ"/>
    <property type="match status" value="1"/>
</dbReference>
<dbReference type="PANTHER" id="PTHR43096">
    <property type="entry name" value="DNAJ HOMOLOG 1, MITOCHONDRIAL-RELATED"/>
    <property type="match status" value="1"/>
</dbReference>
<evidence type="ECO:0000259" key="2">
    <source>
        <dbReference type="PROSITE" id="PS50076"/>
    </source>
</evidence>
<dbReference type="PRINTS" id="PR00625">
    <property type="entry name" value="JDOMAIN"/>
</dbReference>
<dbReference type="PROSITE" id="PS00636">
    <property type="entry name" value="DNAJ_1"/>
    <property type="match status" value="1"/>
</dbReference>
<dbReference type="InterPro" id="IPR001623">
    <property type="entry name" value="DnaJ_domain"/>
</dbReference>
<comment type="caution">
    <text evidence="3">The sequence shown here is derived from an EMBL/GenBank/DDBJ whole genome shotgun (WGS) entry which is preliminary data.</text>
</comment>
<evidence type="ECO:0000256" key="1">
    <source>
        <dbReference type="SAM" id="Phobius"/>
    </source>
</evidence>
<dbReference type="PROSITE" id="PS50076">
    <property type="entry name" value="DNAJ_2"/>
    <property type="match status" value="1"/>
</dbReference>
<feature type="transmembrane region" description="Helical" evidence="1">
    <location>
        <begin position="255"/>
        <end position="275"/>
    </location>
</feature>
<gene>
    <name evidence="3" type="ORF">RND81_14G058900</name>
</gene>
<keyword evidence="1" id="KW-1133">Transmembrane helix</keyword>